<accession>A0A9J6EEX3</accession>
<sequence length="230" mass="26155">MSIPKTRWKRTVHGFGSHVELRAVEFVHNLENHHSCVWCSLVSSKMSQLQCRHVICDLCTIKYGKALPNHFGLNSYSITCCDYRGSNSWLTPEFLRSGDKLVRCVNAGCDFEGCLKDLNEHLWRTCALYSTTCCKCEERFTYKDMRKHYTACGGKAGVFLRSVDVRSLLDNLNVALEKFEQAVASTRPEDRSALRDTVGLVNEQSTRIQEQLGRGVPAFMPANRLPRLDQ</sequence>
<organism evidence="1 2">
    <name type="scientific">Rhipicephalus microplus</name>
    <name type="common">Cattle tick</name>
    <name type="synonym">Boophilus microplus</name>
    <dbReference type="NCBI Taxonomy" id="6941"/>
    <lineage>
        <taxon>Eukaryota</taxon>
        <taxon>Metazoa</taxon>
        <taxon>Ecdysozoa</taxon>
        <taxon>Arthropoda</taxon>
        <taxon>Chelicerata</taxon>
        <taxon>Arachnida</taxon>
        <taxon>Acari</taxon>
        <taxon>Parasitiformes</taxon>
        <taxon>Ixodida</taxon>
        <taxon>Ixodoidea</taxon>
        <taxon>Ixodidae</taxon>
        <taxon>Rhipicephalinae</taxon>
        <taxon>Rhipicephalus</taxon>
        <taxon>Boophilus</taxon>
    </lineage>
</organism>
<dbReference type="EMBL" id="JABSTU010000005">
    <property type="protein sequence ID" value="KAH8032661.1"/>
    <property type="molecule type" value="Genomic_DNA"/>
</dbReference>
<reference evidence="1" key="2">
    <citation type="submission" date="2021-09" db="EMBL/GenBank/DDBJ databases">
        <authorList>
            <person name="Jia N."/>
            <person name="Wang J."/>
            <person name="Shi W."/>
            <person name="Du L."/>
            <person name="Sun Y."/>
            <person name="Zhan W."/>
            <person name="Jiang J."/>
            <person name="Wang Q."/>
            <person name="Zhang B."/>
            <person name="Ji P."/>
            <person name="Sakyi L.B."/>
            <person name="Cui X."/>
            <person name="Yuan T."/>
            <person name="Jiang B."/>
            <person name="Yang W."/>
            <person name="Lam T.T.-Y."/>
            <person name="Chang Q."/>
            <person name="Ding S."/>
            <person name="Wang X."/>
            <person name="Zhu J."/>
            <person name="Ruan X."/>
            <person name="Zhao L."/>
            <person name="Wei J."/>
            <person name="Que T."/>
            <person name="Du C."/>
            <person name="Cheng J."/>
            <person name="Dai P."/>
            <person name="Han X."/>
            <person name="Huang E."/>
            <person name="Gao Y."/>
            <person name="Liu J."/>
            <person name="Shao H."/>
            <person name="Ye R."/>
            <person name="Li L."/>
            <person name="Wei W."/>
            <person name="Wang X."/>
            <person name="Wang C."/>
            <person name="Huo Q."/>
            <person name="Li W."/>
            <person name="Guo W."/>
            <person name="Chen H."/>
            <person name="Chen S."/>
            <person name="Zhou L."/>
            <person name="Zhou L."/>
            <person name="Ni X."/>
            <person name="Tian J."/>
            <person name="Zhou Y."/>
            <person name="Sheng Y."/>
            <person name="Liu T."/>
            <person name="Pan Y."/>
            <person name="Xia L."/>
            <person name="Li J."/>
            <person name="Zhao F."/>
            <person name="Cao W."/>
        </authorList>
    </citation>
    <scope>NUCLEOTIDE SEQUENCE</scope>
    <source>
        <strain evidence="1">Rmic-2018</strain>
        <tissue evidence="1">Larvae</tissue>
    </source>
</reference>
<evidence type="ECO:0000313" key="2">
    <source>
        <dbReference type="Proteomes" id="UP000821866"/>
    </source>
</evidence>
<dbReference type="Proteomes" id="UP000821866">
    <property type="component" value="Chromosome 3"/>
</dbReference>
<gene>
    <name evidence="1" type="ORF">HPB51_026174</name>
</gene>
<name>A0A9J6EEX3_RHIMP</name>
<evidence type="ECO:0000313" key="1">
    <source>
        <dbReference type="EMBL" id="KAH8032661.1"/>
    </source>
</evidence>
<reference evidence="1" key="1">
    <citation type="journal article" date="2020" name="Cell">
        <title>Large-Scale Comparative Analyses of Tick Genomes Elucidate Their Genetic Diversity and Vector Capacities.</title>
        <authorList>
            <consortium name="Tick Genome and Microbiome Consortium (TIGMIC)"/>
            <person name="Jia N."/>
            <person name="Wang J."/>
            <person name="Shi W."/>
            <person name="Du L."/>
            <person name="Sun Y."/>
            <person name="Zhan W."/>
            <person name="Jiang J.F."/>
            <person name="Wang Q."/>
            <person name="Zhang B."/>
            <person name="Ji P."/>
            <person name="Bell-Sakyi L."/>
            <person name="Cui X.M."/>
            <person name="Yuan T.T."/>
            <person name="Jiang B.G."/>
            <person name="Yang W.F."/>
            <person name="Lam T.T."/>
            <person name="Chang Q.C."/>
            <person name="Ding S.J."/>
            <person name="Wang X.J."/>
            <person name="Zhu J.G."/>
            <person name="Ruan X.D."/>
            <person name="Zhao L."/>
            <person name="Wei J.T."/>
            <person name="Ye R.Z."/>
            <person name="Que T.C."/>
            <person name="Du C.H."/>
            <person name="Zhou Y.H."/>
            <person name="Cheng J.X."/>
            <person name="Dai P.F."/>
            <person name="Guo W.B."/>
            <person name="Han X.H."/>
            <person name="Huang E.J."/>
            <person name="Li L.F."/>
            <person name="Wei W."/>
            <person name="Gao Y.C."/>
            <person name="Liu J.Z."/>
            <person name="Shao H.Z."/>
            <person name="Wang X."/>
            <person name="Wang C.C."/>
            <person name="Yang T.C."/>
            <person name="Huo Q.B."/>
            <person name="Li W."/>
            <person name="Chen H.Y."/>
            <person name="Chen S.E."/>
            <person name="Zhou L.G."/>
            <person name="Ni X.B."/>
            <person name="Tian J.H."/>
            <person name="Sheng Y."/>
            <person name="Liu T."/>
            <person name="Pan Y.S."/>
            <person name="Xia L.Y."/>
            <person name="Li J."/>
            <person name="Zhao F."/>
            <person name="Cao W.C."/>
        </authorList>
    </citation>
    <scope>NUCLEOTIDE SEQUENCE</scope>
    <source>
        <strain evidence="1">Rmic-2018</strain>
    </source>
</reference>
<dbReference type="Gene3D" id="3.30.40.10">
    <property type="entry name" value="Zinc/RING finger domain, C3HC4 (zinc finger)"/>
    <property type="match status" value="1"/>
</dbReference>
<proteinExistence type="predicted"/>
<dbReference type="VEuPathDB" id="VectorBase:LOC119164658"/>
<protein>
    <submittedName>
        <fullName evidence="1">Uncharacterized protein</fullName>
    </submittedName>
</protein>
<comment type="caution">
    <text evidence="1">The sequence shown here is derived from an EMBL/GenBank/DDBJ whole genome shotgun (WGS) entry which is preliminary data.</text>
</comment>
<dbReference type="AlphaFoldDB" id="A0A9J6EEX3"/>
<dbReference type="SUPFAM" id="SSF49599">
    <property type="entry name" value="TRAF domain-like"/>
    <property type="match status" value="1"/>
</dbReference>
<keyword evidence="2" id="KW-1185">Reference proteome</keyword>
<dbReference type="InterPro" id="IPR013083">
    <property type="entry name" value="Znf_RING/FYVE/PHD"/>
</dbReference>